<evidence type="ECO:0000313" key="4">
    <source>
        <dbReference type="Proteomes" id="UP000521017"/>
    </source>
</evidence>
<dbReference type="InterPro" id="IPR007349">
    <property type="entry name" value="DUF418"/>
</dbReference>
<feature type="transmembrane region" description="Helical" evidence="1">
    <location>
        <begin position="126"/>
        <end position="146"/>
    </location>
</feature>
<evidence type="ECO:0000259" key="2">
    <source>
        <dbReference type="Pfam" id="PF04235"/>
    </source>
</evidence>
<name>A0A7X0MH68_9SPHI</name>
<sequence length="352" mass="40680">MKQRIIGFDLARAYAIFGMFIVNFNTVFGNAKDESFLGQFLTLFSGNSSTVFVMLAGMGVALMSNRIEEYGSEERWYLRFTLIKRAAFLFFFGLLFSLWWPADILHLYGCYILIASAILFLDKKNLLVIAAITIIVFHVILLFIPYERGWNLDTLTYPDLWTFKGFLRNTFYNGWNPIFPWFSYFAIGMFLGRLNWSNTTLYKKIVVTGASLYIIIEVIQYVIQNTSADPQVIEFFTADYIPPFLPFILSTTGFGLIIIGVFMLLGEHFANKQWTINLAKTGQMTLTHYVLHLTAGILLISLWQGENAEWSSPLFVLLFSLLFFVANFYFSLYWTKKYKRGPLESLMRKIAD</sequence>
<proteinExistence type="predicted"/>
<comment type="caution">
    <text evidence="3">The sequence shown here is derived from an EMBL/GenBank/DDBJ whole genome shotgun (WGS) entry which is preliminary data.</text>
</comment>
<keyword evidence="1" id="KW-1133">Transmembrane helix</keyword>
<dbReference type="AlphaFoldDB" id="A0A7X0MH68"/>
<evidence type="ECO:0000256" key="1">
    <source>
        <dbReference type="SAM" id="Phobius"/>
    </source>
</evidence>
<feature type="transmembrane region" description="Helical" evidence="1">
    <location>
        <begin position="310"/>
        <end position="330"/>
    </location>
</feature>
<protein>
    <submittedName>
        <fullName evidence="3">Putative membrane protein YeiB</fullName>
    </submittedName>
</protein>
<organism evidence="3 4">
    <name type="scientific">Pedobacter cryoconitis</name>
    <dbReference type="NCBI Taxonomy" id="188932"/>
    <lineage>
        <taxon>Bacteria</taxon>
        <taxon>Pseudomonadati</taxon>
        <taxon>Bacteroidota</taxon>
        <taxon>Sphingobacteriia</taxon>
        <taxon>Sphingobacteriales</taxon>
        <taxon>Sphingobacteriaceae</taxon>
        <taxon>Pedobacter</taxon>
    </lineage>
</organism>
<feature type="domain" description="DUF418" evidence="2">
    <location>
        <begin position="198"/>
        <end position="351"/>
    </location>
</feature>
<dbReference type="PANTHER" id="PTHR30590">
    <property type="entry name" value="INNER MEMBRANE PROTEIN"/>
    <property type="match status" value="1"/>
</dbReference>
<dbReference type="Pfam" id="PF04235">
    <property type="entry name" value="DUF418"/>
    <property type="match status" value="1"/>
</dbReference>
<feature type="transmembrane region" description="Helical" evidence="1">
    <location>
        <begin position="178"/>
        <end position="196"/>
    </location>
</feature>
<feature type="transmembrane region" description="Helical" evidence="1">
    <location>
        <begin position="286"/>
        <end position="304"/>
    </location>
</feature>
<feature type="transmembrane region" description="Helical" evidence="1">
    <location>
        <begin position="76"/>
        <end position="99"/>
    </location>
</feature>
<keyword evidence="1" id="KW-0812">Transmembrane</keyword>
<feature type="transmembrane region" description="Helical" evidence="1">
    <location>
        <begin position="43"/>
        <end position="64"/>
    </location>
</feature>
<feature type="transmembrane region" description="Helical" evidence="1">
    <location>
        <begin position="105"/>
        <end position="121"/>
    </location>
</feature>
<evidence type="ECO:0000313" key="3">
    <source>
        <dbReference type="EMBL" id="MBB6499082.1"/>
    </source>
</evidence>
<dbReference type="PANTHER" id="PTHR30590:SF3">
    <property type="entry name" value="HYPOTHETICAL MEMBRANE SPANNING PROTEIN"/>
    <property type="match status" value="1"/>
</dbReference>
<dbReference type="RefSeq" id="WP_184623799.1">
    <property type="nucleotide sequence ID" value="NZ_JACHCC010000003.1"/>
</dbReference>
<accession>A0A7X0MH68</accession>
<dbReference type="Proteomes" id="UP000521017">
    <property type="component" value="Unassembled WGS sequence"/>
</dbReference>
<feature type="transmembrane region" description="Helical" evidence="1">
    <location>
        <begin position="12"/>
        <end position="31"/>
    </location>
</feature>
<feature type="transmembrane region" description="Helical" evidence="1">
    <location>
        <begin position="243"/>
        <end position="265"/>
    </location>
</feature>
<dbReference type="EMBL" id="JACHCC010000003">
    <property type="protein sequence ID" value="MBB6499082.1"/>
    <property type="molecule type" value="Genomic_DNA"/>
</dbReference>
<dbReference type="InterPro" id="IPR052529">
    <property type="entry name" value="Bact_Transport_Assoc"/>
</dbReference>
<feature type="transmembrane region" description="Helical" evidence="1">
    <location>
        <begin position="205"/>
        <end position="223"/>
    </location>
</feature>
<keyword evidence="1" id="KW-0472">Membrane</keyword>
<gene>
    <name evidence="3" type="ORF">HDF25_001223</name>
</gene>
<reference evidence="3 4" key="1">
    <citation type="submission" date="2020-08" db="EMBL/GenBank/DDBJ databases">
        <title>Genomic Encyclopedia of Type Strains, Phase IV (KMG-V): Genome sequencing to study the core and pangenomes of soil and plant-associated prokaryotes.</title>
        <authorList>
            <person name="Whitman W."/>
        </authorList>
    </citation>
    <scope>NUCLEOTIDE SEQUENCE [LARGE SCALE GENOMIC DNA]</scope>
    <source>
        <strain evidence="3 4">M2T3</strain>
    </source>
</reference>